<dbReference type="InterPro" id="IPR036388">
    <property type="entry name" value="WH-like_DNA-bd_sf"/>
</dbReference>
<evidence type="ECO:0000256" key="2">
    <source>
        <dbReference type="ARBA" id="ARBA00023125"/>
    </source>
</evidence>
<organism evidence="6 7">
    <name type="scientific">Paenibacillus chartarius</name>
    <dbReference type="NCBI Taxonomy" id="747481"/>
    <lineage>
        <taxon>Bacteria</taxon>
        <taxon>Bacillati</taxon>
        <taxon>Bacillota</taxon>
        <taxon>Bacilli</taxon>
        <taxon>Bacillales</taxon>
        <taxon>Paenibacillaceae</taxon>
        <taxon>Paenibacillus</taxon>
    </lineage>
</organism>
<keyword evidence="7" id="KW-1185">Reference proteome</keyword>
<proteinExistence type="predicted"/>
<dbReference type="InterPro" id="IPR016032">
    <property type="entry name" value="Sig_transdc_resp-reg_C-effctor"/>
</dbReference>
<dbReference type="Proteomes" id="UP001589776">
    <property type="component" value="Unassembled WGS sequence"/>
</dbReference>
<dbReference type="InterPro" id="IPR000792">
    <property type="entry name" value="Tscrpt_reg_LuxR_C"/>
</dbReference>
<comment type="caution">
    <text evidence="6">The sequence shown here is derived from an EMBL/GenBank/DDBJ whole genome shotgun (WGS) entry which is preliminary data.</text>
</comment>
<gene>
    <name evidence="6" type="ORF">ACFFK0_18830</name>
</gene>
<dbReference type="SUPFAM" id="SSF46894">
    <property type="entry name" value="C-terminal effector domain of the bipartite response regulators"/>
    <property type="match status" value="1"/>
</dbReference>
<evidence type="ECO:0000256" key="4">
    <source>
        <dbReference type="SAM" id="MobiDB-lite"/>
    </source>
</evidence>
<dbReference type="PANTHER" id="PTHR44688">
    <property type="entry name" value="DNA-BINDING TRANSCRIPTIONAL ACTIVATOR DEVR_DOSR"/>
    <property type="match status" value="1"/>
</dbReference>
<dbReference type="Gene3D" id="1.10.10.10">
    <property type="entry name" value="Winged helix-like DNA-binding domain superfamily/Winged helix DNA-binding domain"/>
    <property type="match status" value="1"/>
</dbReference>
<feature type="domain" description="HTH luxR-type" evidence="5">
    <location>
        <begin position="504"/>
        <end position="569"/>
    </location>
</feature>
<protein>
    <submittedName>
        <fullName evidence="6">LuxR C-terminal-related transcriptional regulator</fullName>
    </submittedName>
</protein>
<accession>A0ABV6DPC1</accession>
<dbReference type="CDD" id="cd06170">
    <property type="entry name" value="LuxR_C_like"/>
    <property type="match status" value="1"/>
</dbReference>
<keyword evidence="3" id="KW-0804">Transcription</keyword>
<evidence type="ECO:0000259" key="5">
    <source>
        <dbReference type="PROSITE" id="PS50043"/>
    </source>
</evidence>
<dbReference type="PRINTS" id="PR00038">
    <property type="entry name" value="HTHLUXR"/>
</dbReference>
<dbReference type="EMBL" id="JBHLWN010000074">
    <property type="protein sequence ID" value="MFC0214490.1"/>
    <property type="molecule type" value="Genomic_DNA"/>
</dbReference>
<evidence type="ECO:0000256" key="3">
    <source>
        <dbReference type="ARBA" id="ARBA00023163"/>
    </source>
</evidence>
<reference evidence="6 7" key="1">
    <citation type="submission" date="2024-09" db="EMBL/GenBank/DDBJ databases">
        <authorList>
            <person name="Sun Q."/>
            <person name="Mori K."/>
        </authorList>
    </citation>
    <scope>NUCLEOTIDE SEQUENCE [LARGE SCALE GENOMIC DNA]</scope>
    <source>
        <strain evidence="6 7">CCM 7759</strain>
    </source>
</reference>
<feature type="region of interest" description="Disordered" evidence="4">
    <location>
        <begin position="481"/>
        <end position="504"/>
    </location>
</feature>
<name>A0ABV6DPC1_9BACL</name>
<keyword evidence="2" id="KW-0238">DNA-binding</keyword>
<dbReference type="RefSeq" id="WP_377471864.1">
    <property type="nucleotide sequence ID" value="NZ_JBHLWN010000074.1"/>
</dbReference>
<dbReference type="PANTHER" id="PTHR44688:SF16">
    <property type="entry name" value="DNA-BINDING TRANSCRIPTIONAL ACTIVATOR DEVR_DOSR"/>
    <property type="match status" value="1"/>
</dbReference>
<evidence type="ECO:0000313" key="6">
    <source>
        <dbReference type="EMBL" id="MFC0214490.1"/>
    </source>
</evidence>
<sequence>MNREAEKRTVVLAFDQYEEAGGLDSWLRDELFPSLHAATRIVIAGKYALGGPWRLSPLWRKLILPLPLGELQYEEVHDYLRRQGIADEALRDRLWLESSGHPLSLSLLATLGEREAALAEPRRRTLAELLRYWLQEAPEDPLRSLVYAASVPRTFDQDLLSAVTSYKISAEQFERLLELSFVRKSSNGWTIHDLIRDAARDLLRTRMPDTFDAYRKRAVETLKNRIDAGLSAGASVTLHAAELLSVIGNPILRAHFRNSRSSENYWETVTASTLPEAERYTALRRAQPSAAKIVCVDTESDTWFRYELPPEVSIMRLYGWEPGELAAHAGDALRLLRSADGEVVGLAAIVPIHEGTMPYLQQSPLSSPYFRALPERELQACRSAPPSRPEGRFIFAVDVKDIKQTELRSDVVHLIFEHIAAGNLLITVLPDVPYFRDAHRSYGFKEVAGVPGLRYDGDTPAVFYRLDTRGGKLGAWLDDVADESRPRTESSPTPLSPAGQEPAQAIRLPDLTPRERDVAQLMAQGATNREIAGALYVSEAAVKKHIQSMLYKTGMKNRTQFVAALLDGRT</sequence>
<evidence type="ECO:0000313" key="7">
    <source>
        <dbReference type="Proteomes" id="UP001589776"/>
    </source>
</evidence>
<dbReference type="SMART" id="SM00421">
    <property type="entry name" value="HTH_LUXR"/>
    <property type="match status" value="1"/>
</dbReference>
<dbReference type="PROSITE" id="PS50043">
    <property type="entry name" value="HTH_LUXR_2"/>
    <property type="match status" value="1"/>
</dbReference>
<evidence type="ECO:0000256" key="1">
    <source>
        <dbReference type="ARBA" id="ARBA00023015"/>
    </source>
</evidence>
<dbReference type="Pfam" id="PF00196">
    <property type="entry name" value="GerE"/>
    <property type="match status" value="1"/>
</dbReference>
<keyword evidence="1" id="KW-0805">Transcription regulation</keyword>